<evidence type="ECO:0000313" key="1">
    <source>
        <dbReference type="EMBL" id="NNF05588.1"/>
    </source>
</evidence>
<dbReference type="EMBL" id="JABDJR010000084">
    <property type="protein sequence ID" value="NNF05588.1"/>
    <property type="molecule type" value="Genomic_DNA"/>
</dbReference>
<sequence length="254" mass="27851">MPKAISPRWLTSALSLAFLASFLFPCLGLAVPAGTIIENEAFADYTFENENYKVPSNPVSLEVVVVRTPSVLEFLEYAPEFSGAEEILIPETFFENEPSGLELLILPLDPPRPLGSDEPLDLSQPIPLMPSDLYHQGEPLFLRLTDLDQNLDPEVQETILVTLKVQSKGPFGTLGSSQVTTDQELLQLTEIDPNSGIFAGYVQLVEGSETRNFDGELSVAPEDEIEGNYVDVVDGSDQSRMAALVDPFNRVFSS</sequence>
<feature type="non-terminal residue" evidence="1">
    <location>
        <position position="254"/>
    </location>
</feature>
<dbReference type="AlphaFoldDB" id="A0A7Y2H1F1"/>
<reference evidence="1 2" key="1">
    <citation type="submission" date="2020-03" db="EMBL/GenBank/DDBJ databases">
        <title>Metabolic flexibility allows generalist bacteria to become dominant in a frequently disturbed ecosystem.</title>
        <authorList>
            <person name="Chen Y.-J."/>
            <person name="Leung P.M."/>
            <person name="Bay S.K."/>
            <person name="Hugenholtz P."/>
            <person name="Kessler A.J."/>
            <person name="Shelley G."/>
            <person name="Waite D.W."/>
            <person name="Cook P.L."/>
            <person name="Greening C."/>
        </authorList>
    </citation>
    <scope>NUCLEOTIDE SEQUENCE [LARGE SCALE GENOMIC DNA]</scope>
    <source>
        <strain evidence="1">SS_bin_28</strain>
    </source>
</reference>
<proteinExistence type="predicted"/>
<gene>
    <name evidence="1" type="ORF">HKN21_02395</name>
</gene>
<dbReference type="Proteomes" id="UP000547674">
    <property type="component" value="Unassembled WGS sequence"/>
</dbReference>
<accession>A0A7Y2H1F1</accession>
<name>A0A7Y2H1F1_UNCEI</name>
<protein>
    <submittedName>
        <fullName evidence="1">Uncharacterized protein</fullName>
    </submittedName>
</protein>
<organism evidence="1 2">
    <name type="scientific">Eiseniibacteriota bacterium</name>
    <dbReference type="NCBI Taxonomy" id="2212470"/>
    <lineage>
        <taxon>Bacteria</taxon>
        <taxon>Candidatus Eiseniibacteriota</taxon>
    </lineage>
</organism>
<comment type="caution">
    <text evidence="1">The sequence shown here is derived from an EMBL/GenBank/DDBJ whole genome shotgun (WGS) entry which is preliminary data.</text>
</comment>
<evidence type="ECO:0000313" key="2">
    <source>
        <dbReference type="Proteomes" id="UP000547674"/>
    </source>
</evidence>